<dbReference type="EMBL" id="JBDPZC010000003">
    <property type="protein sequence ID" value="MEO3712764.1"/>
    <property type="molecule type" value="Genomic_DNA"/>
</dbReference>
<feature type="domain" description="Orn/DAP/Arg decarboxylase 2 N-terminal" evidence="5">
    <location>
        <begin position="40"/>
        <end position="286"/>
    </location>
</feature>
<dbReference type="SUPFAM" id="SSF50621">
    <property type="entry name" value="Alanine racemase C-terminal domain-like"/>
    <property type="match status" value="1"/>
</dbReference>
<dbReference type="RefSeq" id="WP_347608675.1">
    <property type="nucleotide sequence ID" value="NZ_JBDPZC010000003.1"/>
</dbReference>
<dbReference type="Pfam" id="PF00278">
    <property type="entry name" value="Orn_DAP_Arg_deC"/>
    <property type="match status" value="1"/>
</dbReference>
<dbReference type="InterPro" id="IPR009006">
    <property type="entry name" value="Ala_racemase/Decarboxylase_C"/>
</dbReference>
<comment type="cofactor">
    <cofactor evidence="1">
        <name>pyridoxal 5'-phosphate</name>
        <dbReference type="ChEBI" id="CHEBI:597326"/>
    </cofactor>
</comment>
<dbReference type="PRINTS" id="PR01179">
    <property type="entry name" value="ODADCRBXLASE"/>
</dbReference>
<dbReference type="InterPro" id="IPR022657">
    <property type="entry name" value="De-COase2_CS"/>
</dbReference>
<accession>A0ABV0GCI9</accession>
<keyword evidence="7" id="KW-1185">Reference proteome</keyword>
<organism evidence="6 7">
    <name type="scientific">Roseateles flavus</name>
    <dbReference type="NCBI Taxonomy" id="3149041"/>
    <lineage>
        <taxon>Bacteria</taxon>
        <taxon>Pseudomonadati</taxon>
        <taxon>Pseudomonadota</taxon>
        <taxon>Betaproteobacteria</taxon>
        <taxon>Burkholderiales</taxon>
        <taxon>Sphaerotilaceae</taxon>
        <taxon>Roseateles</taxon>
    </lineage>
</organism>
<sequence length="404" mass="43546">MSIFESYKAPQGVLEIGGLPLPRLAERAGQTPFFVYDRSKLGERVALLRQMLAPELRIHYSIKANPMPALVQHMASLVDGFDVASAGEMRMALDAGMPARHVSMAGPGKSSQDLRGAVGAGVTVTLESAHQLEAVERIGRELGVRPRVGLRINPDFQPRSSGMRMGGGPRQFGVDVEQAPALLKVIAERDLDFVGFHVFWGSQCLDPGTVIAAQRHVAELVMRLADLAGDSLEFVNMGGGFGIPYFDNERPLDIGAVGAAMQEWLTPLRRRLAGTRLILEFGRYLVGEAGLYVCRVLDKKVSRGETFLITDGGLHHQLAASGNFGQVLRRNYPVAIGNRMDSGQTETCHVVGCLCTPLDRLADNVVLPAAEIGDLFVVAQSGAYGRSASPSAFLSHPLPVEILV</sequence>
<dbReference type="InterPro" id="IPR022644">
    <property type="entry name" value="De-COase2_N"/>
</dbReference>
<gene>
    <name evidence="6" type="ORF">ABDJ40_08280</name>
</gene>
<dbReference type="Pfam" id="PF02784">
    <property type="entry name" value="Orn_Arg_deC_N"/>
    <property type="match status" value="1"/>
</dbReference>
<dbReference type="Proteomes" id="UP001462640">
    <property type="component" value="Unassembled WGS sequence"/>
</dbReference>
<feature type="domain" description="Orn/DAP/Arg decarboxylase 2 C-terminal" evidence="4">
    <location>
        <begin position="33"/>
        <end position="382"/>
    </location>
</feature>
<dbReference type="InterPro" id="IPR022643">
    <property type="entry name" value="De-COase2_C"/>
</dbReference>
<dbReference type="InterPro" id="IPR002433">
    <property type="entry name" value="Orn_de-COase"/>
</dbReference>
<dbReference type="Gene3D" id="3.20.20.10">
    <property type="entry name" value="Alanine racemase"/>
    <property type="match status" value="1"/>
</dbReference>
<dbReference type="CDD" id="cd06839">
    <property type="entry name" value="PLPDE_III_Btrk_like"/>
    <property type="match status" value="1"/>
</dbReference>
<evidence type="ECO:0000313" key="7">
    <source>
        <dbReference type="Proteomes" id="UP001462640"/>
    </source>
</evidence>
<evidence type="ECO:0000256" key="3">
    <source>
        <dbReference type="RuleBase" id="RU003737"/>
    </source>
</evidence>
<evidence type="ECO:0000256" key="1">
    <source>
        <dbReference type="ARBA" id="ARBA00001933"/>
    </source>
</evidence>
<dbReference type="InterPro" id="IPR000183">
    <property type="entry name" value="Orn/DAP/Arg_de-COase"/>
</dbReference>
<comment type="caution">
    <text evidence="6">The sequence shown here is derived from an EMBL/GenBank/DDBJ whole genome shotgun (WGS) entry which is preliminary data.</text>
</comment>
<protein>
    <submittedName>
        <fullName evidence="6">Pyridoxal-dependent decarboxylase, exosortase A system-associated</fullName>
    </submittedName>
</protein>
<dbReference type="InterPro" id="IPR017530">
    <property type="entry name" value="DCO2ase_PEP1"/>
</dbReference>
<evidence type="ECO:0000313" key="6">
    <source>
        <dbReference type="EMBL" id="MEO3712764.1"/>
    </source>
</evidence>
<dbReference type="PANTHER" id="PTHR43727">
    <property type="entry name" value="DIAMINOPIMELATE DECARBOXYLASE"/>
    <property type="match status" value="1"/>
</dbReference>
<evidence type="ECO:0000256" key="2">
    <source>
        <dbReference type="ARBA" id="ARBA00022898"/>
    </source>
</evidence>
<dbReference type="PRINTS" id="PR01182">
    <property type="entry name" value="ORNDCRBXLASE"/>
</dbReference>
<proteinExistence type="inferred from homology"/>
<evidence type="ECO:0000259" key="4">
    <source>
        <dbReference type="Pfam" id="PF00278"/>
    </source>
</evidence>
<dbReference type="NCBIfam" id="TIGR03099">
    <property type="entry name" value="dCO2ase_PEP1"/>
    <property type="match status" value="1"/>
</dbReference>
<dbReference type="InterPro" id="IPR029066">
    <property type="entry name" value="PLP-binding_barrel"/>
</dbReference>
<dbReference type="PROSITE" id="PS00879">
    <property type="entry name" value="ODR_DC_2_2"/>
    <property type="match status" value="1"/>
</dbReference>
<comment type="similarity">
    <text evidence="3">Belongs to the Orn/Lys/Arg decarboxylase class-II family.</text>
</comment>
<dbReference type="PANTHER" id="PTHR43727:SF2">
    <property type="entry name" value="GROUP IV DECARBOXYLASE"/>
    <property type="match status" value="1"/>
</dbReference>
<evidence type="ECO:0000259" key="5">
    <source>
        <dbReference type="Pfam" id="PF02784"/>
    </source>
</evidence>
<keyword evidence="2" id="KW-0663">Pyridoxal phosphate</keyword>
<reference evidence="6 7" key="1">
    <citation type="submission" date="2024-05" db="EMBL/GenBank/DDBJ databases">
        <title>Roseateles sp. 2.12 16S ribosomal RNA gene Genome sequencing and assembly.</title>
        <authorList>
            <person name="Woo H."/>
        </authorList>
    </citation>
    <scope>NUCLEOTIDE SEQUENCE [LARGE SCALE GENOMIC DNA]</scope>
    <source>
        <strain evidence="6 7">2.12</strain>
    </source>
</reference>
<dbReference type="Gene3D" id="2.40.37.10">
    <property type="entry name" value="Lyase, Ornithine Decarboxylase, Chain A, domain 1"/>
    <property type="match status" value="1"/>
</dbReference>
<name>A0ABV0GCI9_9BURK</name>
<dbReference type="SUPFAM" id="SSF51419">
    <property type="entry name" value="PLP-binding barrel"/>
    <property type="match status" value="1"/>
</dbReference>